<dbReference type="InterPro" id="IPR050810">
    <property type="entry name" value="Bact_Secretion_Sys_Channel"/>
</dbReference>
<organism evidence="7 8">
    <name type="scientific">Pelomonas candidula</name>
    <dbReference type="NCBI Taxonomy" id="3299025"/>
    <lineage>
        <taxon>Bacteria</taxon>
        <taxon>Pseudomonadati</taxon>
        <taxon>Pseudomonadota</taxon>
        <taxon>Betaproteobacteria</taxon>
        <taxon>Burkholderiales</taxon>
        <taxon>Sphaerotilaceae</taxon>
        <taxon>Roseateles</taxon>
    </lineage>
</organism>
<feature type="domain" description="Secretin/TonB short N-terminal" evidence="6">
    <location>
        <begin position="104"/>
        <end position="152"/>
    </location>
</feature>
<dbReference type="PANTHER" id="PTHR30332:SF17">
    <property type="entry name" value="TYPE IV PILIATION SYSTEM PROTEIN DR_0774-RELATED"/>
    <property type="match status" value="1"/>
</dbReference>
<dbReference type="InterPro" id="IPR001775">
    <property type="entry name" value="GspD/PilQ"/>
</dbReference>
<dbReference type="Gene3D" id="3.55.50.30">
    <property type="match status" value="1"/>
</dbReference>
<comment type="caution">
    <text evidence="7">The sequence shown here is derived from an EMBL/GenBank/DDBJ whole genome shotgun (WGS) entry which is preliminary data.</text>
</comment>
<feature type="compositionally biased region" description="Low complexity" evidence="4">
    <location>
        <begin position="57"/>
        <end position="67"/>
    </location>
</feature>
<evidence type="ECO:0000256" key="5">
    <source>
        <dbReference type="SAM" id="SignalP"/>
    </source>
</evidence>
<dbReference type="RefSeq" id="WP_394411055.1">
    <property type="nucleotide sequence ID" value="NZ_JBIGIC010000006.1"/>
</dbReference>
<evidence type="ECO:0000256" key="4">
    <source>
        <dbReference type="SAM" id="MobiDB-lite"/>
    </source>
</evidence>
<gene>
    <name evidence="7" type="ORF">ACG04R_13460</name>
</gene>
<feature type="region of interest" description="Disordered" evidence="4">
    <location>
        <begin position="175"/>
        <end position="211"/>
    </location>
</feature>
<keyword evidence="3" id="KW-0998">Cell outer membrane</keyword>
<evidence type="ECO:0000256" key="1">
    <source>
        <dbReference type="ARBA" id="ARBA00022448"/>
    </source>
</evidence>
<feature type="compositionally biased region" description="Low complexity" evidence="4">
    <location>
        <begin position="175"/>
        <end position="196"/>
    </location>
</feature>
<dbReference type="InterPro" id="IPR004846">
    <property type="entry name" value="T2SS/T3SS_dom"/>
</dbReference>
<dbReference type="EMBL" id="JBIGIC010000006">
    <property type="protein sequence ID" value="MFG6487684.1"/>
    <property type="molecule type" value="Genomic_DNA"/>
</dbReference>
<evidence type="ECO:0000256" key="3">
    <source>
        <dbReference type="ARBA" id="ARBA00023237"/>
    </source>
</evidence>
<evidence type="ECO:0000313" key="7">
    <source>
        <dbReference type="EMBL" id="MFG6487684.1"/>
    </source>
</evidence>
<keyword evidence="2" id="KW-0472">Membrane</keyword>
<dbReference type="Pfam" id="PF07655">
    <property type="entry name" value="Secretin_N_2"/>
    <property type="match status" value="1"/>
</dbReference>
<accession>A0ABW7HCQ1</accession>
<sequence length="599" mass="63171">MKAPANRRPRLLLLSAAVALLAAGLAGCADKPLQVAQPSRSLRDELQAQRSTPPAPAASATPAAEAVPVPPPAPVLPPEPRFDLIVNGAPARDVFLSLVSDTRYSMLVHPAVTGQLSVTLKDVTIRESLDAIREVYGFDYSIDGRRITVFPPTLQTRVFTINALALQRSGRSEVRVSSGAAPVSNQGNGNAATPNNGTGGSNGTTVVQQESSQLSTKVANDFWGETTAALRALVGNGEGRTVIVSPQTGTLAVRAMPDELRHVEAWLKATRMAVERQVMLEAKIVEVELREGYQSGIDWSSIGKYGAVGQTSVNPSTPTGVNSIINPLVSNGRGFPTLSSGTQSPAWSDLIPVPSAGSGTFGLALSKGGFQALLSFLESHGDTQILSSPRIATLNNQKAVLKVGTDDYFITGISGSNSGTSSNTGTNGTTNQIPTLTLTPFFSGIALDVTPQIDAADTITLHIHPSVSNVTEKVKDVDLGSVGSFRLPLASASVNETDTIVRIPDGQIVAIGGLMQMEATRRGSGLPGADSNPITSMLFGNRANTGRKRELVVLIKPSIIRSAEDWEQHNRLVSESLDDTESRSRRVIRLDGTTESKPK</sequence>
<dbReference type="Proteomes" id="UP001606134">
    <property type="component" value="Unassembled WGS sequence"/>
</dbReference>
<dbReference type="SMART" id="SM00965">
    <property type="entry name" value="STN"/>
    <property type="match status" value="1"/>
</dbReference>
<proteinExistence type="predicted"/>
<evidence type="ECO:0000256" key="2">
    <source>
        <dbReference type="ARBA" id="ARBA00023136"/>
    </source>
</evidence>
<reference evidence="7 8" key="1">
    <citation type="submission" date="2024-08" db="EMBL/GenBank/DDBJ databases">
        <authorList>
            <person name="Lu H."/>
        </authorList>
    </citation>
    <scope>NUCLEOTIDE SEQUENCE [LARGE SCALE GENOMIC DNA]</scope>
    <source>
        <strain evidence="7 8">BYS78W</strain>
    </source>
</reference>
<protein>
    <submittedName>
        <fullName evidence="7">Secretin N-terminal domain-containing protein</fullName>
    </submittedName>
</protein>
<dbReference type="Pfam" id="PF00263">
    <property type="entry name" value="Secretin"/>
    <property type="match status" value="1"/>
</dbReference>
<dbReference type="PROSITE" id="PS51257">
    <property type="entry name" value="PROKAR_LIPOPROTEIN"/>
    <property type="match status" value="1"/>
</dbReference>
<name>A0ABW7HCQ1_9BURK</name>
<keyword evidence="8" id="KW-1185">Reference proteome</keyword>
<dbReference type="InterPro" id="IPR011662">
    <property type="entry name" value="Secretin/TonB_short_N"/>
</dbReference>
<dbReference type="PANTHER" id="PTHR30332">
    <property type="entry name" value="PROBABLE GENERAL SECRETION PATHWAY PROTEIN D"/>
    <property type="match status" value="1"/>
</dbReference>
<feature type="chain" id="PRO_5045420231" evidence="5">
    <location>
        <begin position="29"/>
        <end position="599"/>
    </location>
</feature>
<keyword evidence="1" id="KW-0813">Transport</keyword>
<dbReference type="InterPro" id="IPR011514">
    <property type="entry name" value="Secretin_N_2"/>
</dbReference>
<keyword evidence="5" id="KW-0732">Signal</keyword>
<feature type="signal peptide" evidence="5">
    <location>
        <begin position="1"/>
        <end position="28"/>
    </location>
</feature>
<evidence type="ECO:0000259" key="6">
    <source>
        <dbReference type="SMART" id="SM00965"/>
    </source>
</evidence>
<feature type="region of interest" description="Disordered" evidence="4">
    <location>
        <begin position="39"/>
        <end position="72"/>
    </location>
</feature>
<dbReference type="PRINTS" id="PR00811">
    <property type="entry name" value="BCTERIALGSPD"/>
</dbReference>
<evidence type="ECO:0000313" key="8">
    <source>
        <dbReference type="Proteomes" id="UP001606134"/>
    </source>
</evidence>